<feature type="transmembrane region" description="Helical" evidence="12">
    <location>
        <begin position="160"/>
        <end position="183"/>
    </location>
</feature>
<name>A0A1S8CUD2_9GAMM</name>
<feature type="domain" description="ABC transmembrane type-1" evidence="14">
    <location>
        <begin position="30"/>
        <end position="311"/>
    </location>
</feature>
<dbReference type="Gene3D" id="1.20.1560.10">
    <property type="entry name" value="ABC transporter type 1, transmembrane domain"/>
    <property type="match status" value="1"/>
</dbReference>
<dbReference type="InterPro" id="IPR039421">
    <property type="entry name" value="Type_1_exporter"/>
</dbReference>
<dbReference type="PROSITE" id="PS00211">
    <property type="entry name" value="ABC_TRANSPORTER_1"/>
    <property type="match status" value="1"/>
</dbReference>
<dbReference type="EMBL" id="MLCN01000028">
    <property type="protein sequence ID" value="ONG38959.1"/>
    <property type="molecule type" value="Genomic_DNA"/>
</dbReference>
<dbReference type="GO" id="GO:0034040">
    <property type="term" value="F:ATPase-coupled lipid transmembrane transporter activity"/>
    <property type="evidence" value="ECO:0007669"/>
    <property type="project" value="InterPro"/>
</dbReference>
<evidence type="ECO:0000256" key="11">
    <source>
        <dbReference type="ARBA" id="ARBA00023136"/>
    </source>
</evidence>
<dbReference type="STRING" id="1907941.BKE30_10805"/>
<keyword evidence="2" id="KW-0813">Transport</keyword>
<dbReference type="SUPFAM" id="SSF52540">
    <property type="entry name" value="P-loop containing nucleoside triphosphate hydrolases"/>
    <property type="match status" value="1"/>
</dbReference>
<dbReference type="PANTHER" id="PTHR43394">
    <property type="entry name" value="ATP-DEPENDENT PERMEASE MDL1, MITOCHONDRIAL"/>
    <property type="match status" value="1"/>
</dbReference>
<feature type="transmembrane region" description="Helical" evidence="12">
    <location>
        <begin position="245"/>
        <end position="272"/>
    </location>
</feature>
<sequence>MNQADASKAKDFKVYLRLLSYLKGYWWAGVLVVIGFAINAATEVSVARLIKFIIDAINNNDHSARNLFPFLVVLLIFVRGIGSVMGSYFLAYISRGLVFNLRKEVFNKFLQLPPSYYIENSTGHITSKILYNVEQVTAASTEATQTIVRDGLVVMGLLGYLFYTNWRLSLSLLIVAPVIGFLVRRASKRMRKLSSEMQATMGDVNHVVQEAINGYSVVKSYGGQEFESKRFEWFSLLNLKRGLKLVITASISTPIIQVFMAIALAIVIWIALRPEILGDTTAGEFVAYLTAAGLLSKPIRSLTDVNEKIQRGLAAAHSIFDIIDMPSEQDSGTQSPVLTGKIAFEKVGLCYGQDMDAKMAIQDFSLQINAGETVALVGRSGAGKTSLVSLLQRFQPVTTGKIMLDDIALEDIKLSALRSQVSTVSQQVILFDRSVRENIAYGQLADKTDEEVIAAAKAAYAHDFIMALPQGYDTILGSQGNSLSGGQRQRLSIARALLKDAPILILDEATSALDNESEHYIQAALQNAMKCRTTIIIAHRLSTIEQADRIVVMDKGRIIEVGKHEQLLAKNGLYAQMYQRDFDSSYDTGLEASHEISPAIDSDTIDSSATCAKPAQ</sequence>
<dbReference type="FunFam" id="3.40.50.300:FF:000218">
    <property type="entry name" value="Multidrug ABC transporter ATP-binding protein"/>
    <property type="match status" value="1"/>
</dbReference>
<dbReference type="NCBIfam" id="TIGR02203">
    <property type="entry name" value="MsbA_lipidA"/>
    <property type="match status" value="1"/>
</dbReference>
<evidence type="ECO:0000259" key="13">
    <source>
        <dbReference type="PROSITE" id="PS50893"/>
    </source>
</evidence>
<dbReference type="GO" id="GO:0005886">
    <property type="term" value="C:plasma membrane"/>
    <property type="evidence" value="ECO:0007669"/>
    <property type="project" value="UniProtKB-SubCell"/>
</dbReference>
<proteinExistence type="predicted"/>
<dbReference type="CDD" id="cd18552">
    <property type="entry name" value="ABC_6TM_MsbA_like"/>
    <property type="match status" value="1"/>
</dbReference>
<dbReference type="GO" id="GO:0005524">
    <property type="term" value="F:ATP binding"/>
    <property type="evidence" value="ECO:0007669"/>
    <property type="project" value="UniProtKB-KW"/>
</dbReference>
<feature type="transmembrane region" description="Helical" evidence="12">
    <location>
        <begin position="25"/>
        <end position="46"/>
    </location>
</feature>
<keyword evidence="9 12" id="KW-1133">Transmembrane helix</keyword>
<dbReference type="InterPro" id="IPR003593">
    <property type="entry name" value="AAA+_ATPase"/>
</dbReference>
<dbReference type="Pfam" id="PF00005">
    <property type="entry name" value="ABC_tran"/>
    <property type="match status" value="1"/>
</dbReference>
<dbReference type="GO" id="GO:0015421">
    <property type="term" value="F:ABC-type oligopeptide transporter activity"/>
    <property type="evidence" value="ECO:0007669"/>
    <property type="project" value="TreeGrafter"/>
</dbReference>
<dbReference type="AlphaFoldDB" id="A0A1S8CUD2"/>
<feature type="transmembrane region" description="Helical" evidence="12">
    <location>
        <begin position="67"/>
        <end position="93"/>
    </location>
</feature>
<evidence type="ECO:0000256" key="5">
    <source>
        <dbReference type="ARBA" id="ARBA00022692"/>
    </source>
</evidence>
<dbReference type="OrthoDB" id="9806127at2"/>
<keyword evidence="3" id="KW-1003">Cell membrane</keyword>
<evidence type="ECO:0000256" key="4">
    <source>
        <dbReference type="ARBA" id="ARBA00022519"/>
    </source>
</evidence>
<dbReference type="Pfam" id="PF00664">
    <property type="entry name" value="ABC_membrane"/>
    <property type="match status" value="1"/>
</dbReference>
<keyword evidence="6" id="KW-0547">Nucleotide-binding</keyword>
<accession>A0A1S8CUD2</accession>
<evidence type="ECO:0000256" key="3">
    <source>
        <dbReference type="ARBA" id="ARBA00022475"/>
    </source>
</evidence>
<dbReference type="InterPro" id="IPR027417">
    <property type="entry name" value="P-loop_NTPase"/>
</dbReference>
<comment type="subcellular location">
    <subcellularLocation>
        <location evidence="1">Cell membrane</location>
        <topology evidence="1">Multi-pass membrane protein</topology>
    </subcellularLocation>
</comment>
<dbReference type="SUPFAM" id="SSF90123">
    <property type="entry name" value="ABC transporter transmembrane region"/>
    <property type="match status" value="1"/>
</dbReference>
<dbReference type="InterPro" id="IPR003439">
    <property type="entry name" value="ABC_transporter-like_ATP-bd"/>
</dbReference>
<dbReference type="InterPro" id="IPR017871">
    <property type="entry name" value="ABC_transporter-like_CS"/>
</dbReference>
<keyword evidence="11 12" id="KW-0472">Membrane</keyword>
<comment type="caution">
    <text evidence="15">The sequence shown here is derived from an EMBL/GenBank/DDBJ whole genome shotgun (WGS) entry which is preliminary data.</text>
</comment>
<evidence type="ECO:0000256" key="7">
    <source>
        <dbReference type="ARBA" id="ARBA00022840"/>
    </source>
</evidence>
<dbReference type="InterPro" id="IPR011917">
    <property type="entry name" value="ABC_transpr_lipidA"/>
</dbReference>
<evidence type="ECO:0000256" key="12">
    <source>
        <dbReference type="SAM" id="Phobius"/>
    </source>
</evidence>
<evidence type="ECO:0000256" key="9">
    <source>
        <dbReference type="ARBA" id="ARBA00022989"/>
    </source>
</evidence>
<dbReference type="PROSITE" id="PS50929">
    <property type="entry name" value="ABC_TM1F"/>
    <property type="match status" value="1"/>
</dbReference>
<keyword evidence="4" id="KW-0997">Cell inner membrane</keyword>
<dbReference type="GO" id="GO:0016887">
    <property type="term" value="F:ATP hydrolysis activity"/>
    <property type="evidence" value="ECO:0007669"/>
    <property type="project" value="InterPro"/>
</dbReference>
<dbReference type="Gene3D" id="3.40.50.300">
    <property type="entry name" value="P-loop containing nucleotide triphosphate hydrolases"/>
    <property type="match status" value="1"/>
</dbReference>
<reference evidence="15 16" key="1">
    <citation type="submission" date="2016-10" db="EMBL/GenBank/DDBJ databases">
        <title>Draft Genome sequence of Alkanindiges sp. strain H1.</title>
        <authorList>
            <person name="Subhash Y."/>
            <person name="Lee S."/>
        </authorList>
    </citation>
    <scope>NUCLEOTIDE SEQUENCE [LARGE SCALE GENOMIC DNA]</scope>
    <source>
        <strain evidence="15 16">H1</strain>
    </source>
</reference>
<organism evidence="15 16">
    <name type="scientific">Alkanindiges hydrocarboniclasticus</name>
    <dbReference type="NCBI Taxonomy" id="1907941"/>
    <lineage>
        <taxon>Bacteria</taxon>
        <taxon>Pseudomonadati</taxon>
        <taxon>Pseudomonadota</taxon>
        <taxon>Gammaproteobacteria</taxon>
        <taxon>Moraxellales</taxon>
        <taxon>Moraxellaceae</taxon>
        <taxon>Alkanindiges</taxon>
    </lineage>
</organism>
<dbReference type="PANTHER" id="PTHR43394:SF1">
    <property type="entry name" value="ATP-BINDING CASSETTE SUB-FAMILY B MEMBER 10, MITOCHONDRIAL"/>
    <property type="match status" value="1"/>
</dbReference>
<evidence type="ECO:0000259" key="14">
    <source>
        <dbReference type="PROSITE" id="PS50929"/>
    </source>
</evidence>
<keyword evidence="7 15" id="KW-0067">ATP-binding</keyword>
<evidence type="ECO:0000256" key="1">
    <source>
        <dbReference type="ARBA" id="ARBA00004651"/>
    </source>
</evidence>
<protein>
    <submittedName>
        <fullName evidence="15">Lipid A export permease/ATP-binding protein MsbA</fullName>
    </submittedName>
</protein>
<keyword evidence="8" id="KW-1278">Translocase</keyword>
<keyword evidence="5 12" id="KW-0812">Transmembrane</keyword>
<evidence type="ECO:0000256" key="6">
    <source>
        <dbReference type="ARBA" id="ARBA00022741"/>
    </source>
</evidence>
<evidence type="ECO:0000313" key="15">
    <source>
        <dbReference type="EMBL" id="ONG38959.1"/>
    </source>
</evidence>
<keyword evidence="10" id="KW-0445">Lipid transport</keyword>
<keyword evidence="16" id="KW-1185">Reference proteome</keyword>
<dbReference type="SMART" id="SM00382">
    <property type="entry name" value="AAA"/>
    <property type="match status" value="1"/>
</dbReference>
<dbReference type="Proteomes" id="UP000192132">
    <property type="component" value="Unassembled WGS sequence"/>
</dbReference>
<evidence type="ECO:0000256" key="10">
    <source>
        <dbReference type="ARBA" id="ARBA00023055"/>
    </source>
</evidence>
<evidence type="ECO:0000256" key="2">
    <source>
        <dbReference type="ARBA" id="ARBA00022448"/>
    </source>
</evidence>
<dbReference type="PROSITE" id="PS50893">
    <property type="entry name" value="ABC_TRANSPORTER_2"/>
    <property type="match status" value="1"/>
</dbReference>
<gene>
    <name evidence="15" type="ORF">BKE30_10805</name>
</gene>
<feature type="domain" description="ABC transporter" evidence="13">
    <location>
        <begin position="342"/>
        <end position="580"/>
    </location>
</feature>
<dbReference type="InterPro" id="IPR011527">
    <property type="entry name" value="ABC1_TM_dom"/>
</dbReference>
<dbReference type="InterPro" id="IPR036640">
    <property type="entry name" value="ABC1_TM_sf"/>
</dbReference>
<evidence type="ECO:0000256" key="8">
    <source>
        <dbReference type="ARBA" id="ARBA00022967"/>
    </source>
</evidence>
<evidence type="ECO:0000313" key="16">
    <source>
        <dbReference type="Proteomes" id="UP000192132"/>
    </source>
</evidence>